<evidence type="ECO:0000313" key="4">
    <source>
        <dbReference type="Proteomes" id="UP001050975"/>
    </source>
</evidence>
<dbReference type="GO" id="GO:0004519">
    <property type="term" value="F:endonuclease activity"/>
    <property type="evidence" value="ECO:0007669"/>
    <property type="project" value="UniProtKB-KW"/>
</dbReference>
<keyword evidence="3" id="KW-0255">Endonuclease</keyword>
<name>A0AAV3XGV8_9CYAN</name>
<dbReference type="EMBL" id="BLAY01000071">
    <property type="protein sequence ID" value="GET39652.1"/>
    <property type="molecule type" value="Genomic_DNA"/>
</dbReference>
<evidence type="ECO:0000313" key="3">
    <source>
        <dbReference type="EMBL" id="GET39652.1"/>
    </source>
</evidence>
<dbReference type="InterPro" id="IPR025938">
    <property type="entry name" value="RRXRR_dom"/>
</dbReference>
<keyword evidence="3" id="KW-0540">Nuclease</keyword>
<organism evidence="3 4">
    <name type="scientific">Microseira wollei NIES-4236</name>
    <dbReference type="NCBI Taxonomy" id="2530354"/>
    <lineage>
        <taxon>Bacteria</taxon>
        <taxon>Bacillati</taxon>
        <taxon>Cyanobacteriota</taxon>
        <taxon>Cyanophyceae</taxon>
        <taxon>Oscillatoriophycideae</taxon>
        <taxon>Aerosakkonematales</taxon>
        <taxon>Aerosakkonemataceae</taxon>
        <taxon>Microseira</taxon>
    </lineage>
</organism>
<feature type="domain" description="RRXRR" evidence="2">
    <location>
        <begin position="44"/>
        <end position="150"/>
    </location>
</feature>
<dbReference type="Pfam" id="PF14239">
    <property type="entry name" value="RRXRR"/>
    <property type="match status" value="1"/>
</dbReference>
<feature type="compositionally biased region" description="Basic residues" evidence="1">
    <location>
        <begin position="95"/>
        <end position="110"/>
    </location>
</feature>
<gene>
    <name evidence="3" type="ORF">MiSe_44230</name>
</gene>
<dbReference type="Proteomes" id="UP001050975">
    <property type="component" value="Unassembled WGS sequence"/>
</dbReference>
<keyword evidence="4" id="KW-1185">Reference proteome</keyword>
<accession>A0AAV3XGV8</accession>
<sequence length="185" mass="21958">MQFLYWIALAIHAIQFTRLLLENYFLNTQQYSANTHSQLSDLKEVRCDRTKPLRIKIDPGARFTGLALVSDKNIVWAAELEHRGFAIRDSLTSRRQQRRSRRQRKTRYRKPRFLNRRRQDDWLPPSLMSRVLNIQTWVNRLFDTPPLKRRRILRSPRDLAQTCCQIWVEDLLSGSVNSRVSHGTG</sequence>
<protein>
    <submittedName>
        <fullName evidence="3">HNH endonuclease</fullName>
    </submittedName>
</protein>
<dbReference type="AlphaFoldDB" id="A0AAV3XGV8"/>
<reference evidence="3" key="1">
    <citation type="submission" date="2019-10" db="EMBL/GenBank/DDBJ databases">
        <title>Draft genome sequece of Microseira wollei NIES-4236.</title>
        <authorList>
            <person name="Yamaguchi H."/>
            <person name="Suzuki S."/>
            <person name="Kawachi M."/>
        </authorList>
    </citation>
    <scope>NUCLEOTIDE SEQUENCE</scope>
    <source>
        <strain evidence="3">NIES-4236</strain>
    </source>
</reference>
<evidence type="ECO:0000256" key="1">
    <source>
        <dbReference type="SAM" id="MobiDB-lite"/>
    </source>
</evidence>
<evidence type="ECO:0000259" key="2">
    <source>
        <dbReference type="Pfam" id="PF14239"/>
    </source>
</evidence>
<keyword evidence="3" id="KW-0378">Hydrolase</keyword>
<proteinExistence type="predicted"/>
<feature type="region of interest" description="Disordered" evidence="1">
    <location>
        <begin position="91"/>
        <end position="110"/>
    </location>
</feature>
<comment type="caution">
    <text evidence="3">The sequence shown here is derived from an EMBL/GenBank/DDBJ whole genome shotgun (WGS) entry which is preliminary data.</text>
</comment>